<dbReference type="GO" id="GO:0001819">
    <property type="term" value="P:positive regulation of cytokine production"/>
    <property type="evidence" value="ECO:0007669"/>
    <property type="project" value="Ensembl"/>
</dbReference>
<dbReference type="GO" id="GO:0050766">
    <property type="term" value="P:positive regulation of phagocytosis"/>
    <property type="evidence" value="ECO:0007669"/>
    <property type="project" value="Ensembl"/>
</dbReference>
<comment type="function">
    <text evidence="1">Destroys radicals which are normally produced within the cells and which are toxic to biological systems.</text>
</comment>
<dbReference type="GO" id="GO:0048678">
    <property type="term" value="P:response to axon injury"/>
    <property type="evidence" value="ECO:0007669"/>
    <property type="project" value="Ensembl"/>
</dbReference>
<dbReference type="GO" id="GO:0005829">
    <property type="term" value="C:cytosol"/>
    <property type="evidence" value="ECO:0007669"/>
    <property type="project" value="Ensembl"/>
</dbReference>
<keyword evidence="4" id="KW-1185">Reference proteome</keyword>
<dbReference type="GO" id="GO:0007283">
    <property type="term" value="P:spermatogenesis"/>
    <property type="evidence" value="ECO:0007669"/>
    <property type="project" value="Ensembl"/>
</dbReference>
<evidence type="ECO:0000256" key="1">
    <source>
        <dbReference type="RuleBase" id="RU000393"/>
    </source>
</evidence>
<dbReference type="Pfam" id="PF00080">
    <property type="entry name" value="Sod_Cu"/>
    <property type="match status" value="1"/>
</dbReference>
<dbReference type="GO" id="GO:0031410">
    <property type="term" value="C:cytoplasmic vesicle"/>
    <property type="evidence" value="ECO:0007669"/>
    <property type="project" value="Ensembl"/>
</dbReference>
<dbReference type="GO" id="GO:0032839">
    <property type="term" value="C:dendrite cytoplasm"/>
    <property type="evidence" value="ECO:0007669"/>
    <property type="project" value="Ensembl"/>
</dbReference>
<dbReference type="GO" id="GO:0006749">
    <property type="term" value="P:glutathione metabolic process"/>
    <property type="evidence" value="ECO:0007669"/>
    <property type="project" value="Ensembl"/>
</dbReference>
<dbReference type="GO" id="GO:0035234">
    <property type="term" value="P:ectopic germ cell programmed cell death"/>
    <property type="evidence" value="ECO:0007669"/>
    <property type="project" value="Ensembl"/>
</dbReference>
<evidence type="ECO:0000259" key="2">
    <source>
        <dbReference type="Pfam" id="PF00080"/>
    </source>
</evidence>
<dbReference type="GO" id="GO:0004784">
    <property type="term" value="F:superoxide dismutase activity"/>
    <property type="evidence" value="ECO:0007669"/>
    <property type="project" value="UniProtKB-EC"/>
</dbReference>
<dbReference type="GO" id="GO:0008340">
    <property type="term" value="P:determination of adult lifespan"/>
    <property type="evidence" value="ECO:0007669"/>
    <property type="project" value="Ensembl"/>
</dbReference>
<dbReference type="GO" id="GO:0006879">
    <property type="term" value="P:intracellular iron ion homeostasis"/>
    <property type="evidence" value="ECO:0007669"/>
    <property type="project" value="Ensembl"/>
</dbReference>
<dbReference type="GO" id="GO:0043410">
    <property type="term" value="P:positive regulation of MAPK cascade"/>
    <property type="evidence" value="ECO:0007669"/>
    <property type="project" value="Ensembl"/>
</dbReference>
<dbReference type="GO" id="GO:0001541">
    <property type="term" value="P:ovarian follicle development"/>
    <property type="evidence" value="ECO:0007669"/>
    <property type="project" value="Ensembl"/>
</dbReference>
<dbReference type="GO" id="GO:1904115">
    <property type="term" value="C:axon cytoplasm"/>
    <property type="evidence" value="ECO:0007669"/>
    <property type="project" value="GOC"/>
</dbReference>
<dbReference type="SUPFAM" id="SSF49329">
    <property type="entry name" value="Cu,Zn superoxide dismutase-like"/>
    <property type="match status" value="1"/>
</dbReference>
<dbReference type="GO" id="GO:2000242">
    <property type="term" value="P:negative regulation of reproductive process"/>
    <property type="evidence" value="ECO:0007669"/>
    <property type="project" value="Ensembl"/>
</dbReference>
<dbReference type="GO" id="GO:0031267">
    <property type="term" value="F:small GTPase binding"/>
    <property type="evidence" value="ECO:0007669"/>
    <property type="project" value="Ensembl"/>
</dbReference>
<sequence>VEWPVNACAVIGQKGVGDNGPVTLSGRITGLTEGKHGFHVHEFGDNTNVRCSPSILMAKNHGGPQDKERHVGDLGNVIANKEGVAEVSIKDALISLTGPLSVIGRTMVVHEREDDLGKGANDESLKTGNAGGRLACGVIGIAKI</sequence>
<dbReference type="GO" id="GO:0005739">
    <property type="term" value="C:mitochondrion"/>
    <property type="evidence" value="ECO:0007669"/>
    <property type="project" value="Ensembl"/>
</dbReference>
<dbReference type="GO" id="GO:0042803">
    <property type="term" value="F:protein homodimerization activity"/>
    <property type="evidence" value="ECO:0007669"/>
    <property type="project" value="Ensembl"/>
</dbReference>
<comment type="catalytic activity">
    <reaction evidence="1">
        <text>2 superoxide + 2 H(+) = H2O2 + O2</text>
        <dbReference type="Rhea" id="RHEA:20696"/>
        <dbReference type="ChEBI" id="CHEBI:15378"/>
        <dbReference type="ChEBI" id="CHEBI:15379"/>
        <dbReference type="ChEBI" id="CHEBI:16240"/>
        <dbReference type="ChEBI" id="CHEBI:18421"/>
        <dbReference type="EC" id="1.15.1.1"/>
    </reaction>
</comment>
<dbReference type="GO" id="GO:0051881">
    <property type="term" value="P:regulation of mitochondrial membrane potential"/>
    <property type="evidence" value="ECO:0007669"/>
    <property type="project" value="Ensembl"/>
</dbReference>
<dbReference type="GO" id="GO:0043524">
    <property type="term" value="P:negative regulation of neuron apoptotic process"/>
    <property type="evidence" value="ECO:0007669"/>
    <property type="project" value="Ensembl"/>
</dbReference>
<dbReference type="GO" id="GO:0060087">
    <property type="term" value="P:relaxation of vascular associated smooth muscle"/>
    <property type="evidence" value="ECO:0007669"/>
    <property type="project" value="Ensembl"/>
</dbReference>
<dbReference type="GO" id="GO:0008270">
    <property type="term" value="F:zinc ion binding"/>
    <property type="evidence" value="ECO:0007669"/>
    <property type="project" value="Ensembl"/>
</dbReference>
<dbReference type="CDD" id="cd00305">
    <property type="entry name" value="Cu-Zn_Superoxide_Dismutase"/>
    <property type="match status" value="1"/>
</dbReference>
<organism evidence="3 4">
    <name type="scientific">Gopherus evgoodei</name>
    <name type="common">Goodes thornscrub tortoise</name>
    <dbReference type="NCBI Taxonomy" id="1825980"/>
    <lineage>
        <taxon>Eukaryota</taxon>
        <taxon>Metazoa</taxon>
        <taxon>Chordata</taxon>
        <taxon>Craniata</taxon>
        <taxon>Vertebrata</taxon>
        <taxon>Euteleostomi</taxon>
        <taxon>Archelosauria</taxon>
        <taxon>Testudinata</taxon>
        <taxon>Testudines</taxon>
        <taxon>Cryptodira</taxon>
        <taxon>Durocryptodira</taxon>
        <taxon>Testudinoidea</taxon>
        <taxon>Testudinidae</taxon>
        <taxon>Gopherus</taxon>
    </lineage>
</organism>
<dbReference type="GO" id="GO:0032991">
    <property type="term" value="C:protein-containing complex"/>
    <property type="evidence" value="ECO:0007669"/>
    <property type="project" value="Ensembl"/>
</dbReference>
<dbReference type="GO" id="GO:0007626">
    <property type="term" value="P:locomotory behavior"/>
    <property type="evidence" value="ECO:0007669"/>
    <property type="project" value="Ensembl"/>
</dbReference>
<dbReference type="GO" id="GO:0010467">
    <property type="term" value="P:gene expression"/>
    <property type="evidence" value="ECO:0007669"/>
    <property type="project" value="Ensembl"/>
</dbReference>
<dbReference type="GO" id="GO:0008217">
    <property type="term" value="P:regulation of blood pressure"/>
    <property type="evidence" value="ECO:0007669"/>
    <property type="project" value="Ensembl"/>
</dbReference>
<dbReference type="GO" id="GO:0006915">
    <property type="term" value="P:apoptotic process"/>
    <property type="evidence" value="ECO:0007669"/>
    <property type="project" value="Ensembl"/>
</dbReference>
<dbReference type="GO" id="GO:0032930">
    <property type="term" value="P:positive regulation of superoxide anion generation"/>
    <property type="evidence" value="ECO:0007669"/>
    <property type="project" value="Ensembl"/>
</dbReference>
<dbReference type="InterPro" id="IPR018152">
    <property type="entry name" value="SOD_Cu/Zn_BS"/>
</dbReference>
<dbReference type="GO" id="GO:0009408">
    <property type="term" value="P:response to heat"/>
    <property type="evidence" value="ECO:0007669"/>
    <property type="project" value="Ensembl"/>
</dbReference>
<keyword evidence="1" id="KW-0560">Oxidoreductase</keyword>
<dbReference type="GO" id="GO:0050665">
    <property type="term" value="P:hydrogen peroxide biosynthetic process"/>
    <property type="evidence" value="ECO:0007669"/>
    <property type="project" value="Ensembl"/>
</dbReference>
<evidence type="ECO:0000313" key="3">
    <source>
        <dbReference type="Ensembl" id="ENSGEVP00005000557.1"/>
    </source>
</evidence>
<dbReference type="InterPro" id="IPR001424">
    <property type="entry name" value="SOD_Cu_Zn_dom"/>
</dbReference>
<dbReference type="GO" id="GO:0045471">
    <property type="term" value="P:response to ethanol"/>
    <property type="evidence" value="ECO:0007669"/>
    <property type="project" value="Ensembl"/>
</dbReference>
<comment type="similarity">
    <text evidence="1">Belongs to the Cu-Zn superoxide dismutase family.</text>
</comment>
<keyword evidence="1" id="KW-0479">Metal-binding</keyword>
<comment type="cofactor">
    <cofactor evidence="1">
        <name>Cu cation</name>
        <dbReference type="ChEBI" id="CHEBI:23378"/>
    </cofactor>
    <text evidence="1">Binds 1 copper ion per subunit.</text>
</comment>
<name>A0A8C4VKE3_9SAUR</name>
<proteinExistence type="inferred from homology"/>
<dbReference type="Proteomes" id="UP000694390">
    <property type="component" value="Unassembled WGS sequence"/>
</dbReference>
<comment type="cofactor">
    <cofactor evidence="1">
        <name>Zn(2+)</name>
        <dbReference type="ChEBI" id="CHEBI:29105"/>
    </cofactor>
    <text evidence="1">Binds 1 zinc ion per subunit.</text>
</comment>
<dbReference type="GO" id="GO:0005886">
    <property type="term" value="C:plasma membrane"/>
    <property type="evidence" value="ECO:0007669"/>
    <property type="project" value="Ensembl"/>
</dbReference>
<accession>A0A8C4VKE3</accession>
<dbReference type="GO" id="GO:0099610">
    <property type="term" value="P:action potential initiation"/>
    <property type="evidence" value="ECO:0007669"/>
    <property type="project" value="Ensembl"/>
</dbReference>
<dbReference type="GO" id="GO:0060047">
    <property type="term" value="P:heart contraction"/>
    <property type="evidence" value="ECO:0007669"/>
    <property type="project" value="Ensembl"/>
</dbReference>
<dbReference type="GO" id="GO:0009410">
    <property type="term" value="P:response to xenobiotic stimulus"/>
    <property type="evidence" value="ECO:0007669"/>
    <property type="project" value="Ensembl"/>
</dbReference>
<dbReference type="GO" id="GO:0005507">
    <property type="term" value="F:copper ion binding"/>
    <property type="evidence" value="ECO:0007669"/>
    <property type="project" value="Ensembl"/>
</dbReference>
<dbReference type="EC" id="1.15.1.1" evidence="1"/>
<dbReference type="GO" id="GO:0008090">
    <property type="term" value="P:retrograde axonal transport"/>
    <property type="evidence" value="ECO:0007669"/>
    <property type="project" value="Ensembl"/>
</dbReference>
<dbReference type="GO" id="GO:0051093">
    <property type="term" value="P:negative regulation of developmental process"/>
    <property type="evidence" value="ECO:0007669"/>
    <property type="project" value="Ensembl"/>
</dbReference>
<dbReference type="GO" id="GO:0040014">
    <property type="term" value="P:regulation of multicellular organism growth"/>
    <property type="evidence" value="ECO:0007669"/>
    <property type="project" value="Ensembl"/>
</dbReference>
<dbReference type="GO" id="GO:0002262">
    <property type="term" value="P:myeloid cell homeostasis"/>
    <property type="evidence" value="ECO:0007669"/>
    <property type="project" value="Ensembl"/>
</dbReference>
<dbReference type="Ensembl" id="ENSGEVT00005000601.1">
    <property type="protein sequence ID" value="ENSGEVP00005000557.1"/>
    <property type="gene ID" value="ENSGEVG00005000472.1"/>
</dbReference>
<dbReference type="GO" id="GO:0019228">
    <property type="term" value="P:neuronal action potential"/>
    <property type="evidence" value="ECO:0007669"/>
    <property type="project" value="Ensembl"/>
</dbReference>
<keyword evidence="1" id="KW-0186">Copper</keyword>
<dbReference type="GO" id="GO:0008089">
    <property type="term" value="P:anterograde axonal transport"/>
    <property type="evidence" value="ECO:0007669"/>
    <property type="project" value="Ensembl"/>
</dbReference>
<dbReference type="AlphaFoldDB" id="A0A8C4VKE3"/>
<dbReference type="GO" id="GO:0005654">
    <property type="term" value="C:nucleoplasm"/>
    <property type="evidence" value="ECO:0007669"/>
    <property type="project" value="Ensembl"/>
</dbReference>
<gene>
    <name evidence="3" type="primary">SOD1</name>
</gene>
<dbReference type="GO" id="GO:0042542">
    <property type="term" value="P:response to hydrogen peroxide"/>
    <property type="evidence" value="ECO:0007669"/>
    <property type="project" value="Ensembl"/>
</dbReference>
<dbReference type="OrthoDB" id="2015551at2759"/>
<keyword evidence="1" id="KW-0862">Zinc</keyword>
<dbReference type="GO" id="GO:0042554">
    <property type="term" value="P:superoxide anion generation"/>
    <property type="evidence" value="ECO:0007669"/>
    <property type="project" value="Ensembl"/>
</dbReference>
<dbReference type="GO" id="GO:0030346">
    <property type="term" value="F:protein phosphatase 2B binding"/>
    <property type="evidence" value="ECO:0007669"/>
    <property type="project" value="Ensembl"/>
</dbReference>
<dbReference type="GO" id="GO:0050728">
    <property type="term" value="P:negative regulation of inflammatory response"/>
    <property type="evidence" value="ECO:0007669"/>
    <property type="project" value="Ensembl"/>
</dbReference>
<dbReference type="PRINTS" id="PR00068">
    <property type="entry name" value="CUZNDISMTASE"/>
</dbReference>
<feature type="domain" description="Superoxide dismutase copper/zinc binding" evidence="2">
    <location>
        <begin position="18"/>
        <end position="139"/>
    </location>
</feature>
<dbReference type="Gene3D" id="2.60.40.200">
    <property type="entry name" value="Superoxide dismutase, copper/zinc binding domain"/>
    <property type="match status" value="1"/>
</dbReference>
<reference evidence="3" key="1">
    <citation type="submission" date="2025-08" db="UniProtKB">
        <authorList>
            <consortium name="Ensembl"/>
        </authorList>
    </citation>
    <scope>IDENTIFICATION</scope>
</reference>
<dbReference type="InterPro" id="IPR036423">
    <property type="entry name" value="SOD-like_Cu/Zn_dom_sf"/>
</dbReference>
<dbReference type="GO" id="GO:1902177">
    <property type="term" value="P:positive regulation of oxidative stress-induced intrinsic apoptotic signaling pathway"/>
    <property type="evidence" value="ECO:0007669"/>
    <property type="project" value="Ensembl"/>
</dbReference>
<dbReference type="GO" id="GO:0005615">
    <property type="term" value="C:extracellular space"/>
    <property type="evidence" value="ECO:0007669"/>
    <property type="project" value="Ensembl"/>
</dbReference>
<reference evidence="3" key="2">
    <citation type="submission" date="2025-09" db="UniProtKB">
        <authorList>
            <consortium name="Ensembl"/>
        </authorList>
    </citation>
    <scope>IDENTIFICATION</scope>
</reference>
<dbReference type="GO" id="GO:0060052">
    <property type="term" value="P:neurofilament cytoskeleton organization"/>
    <property type="evidence" value="ECO:0007669"/>
    <property type="project" value="Ensembl"/>
</dbReference>
<dbReference type="GO" id="GO:0032287">
    <property type="term" value="P:peripheral nervous system myelin maintenance"/>
    <property type="evidence" value="ECO:0007669"/>
    <property type="project" value="Ensembl"/>
</dbReference>
<dbReference type="PROSITE" id="PS00332">
    <property type="entry name" value="SOD_CU_ZN_2"/>
    <property type="match status" value="1"/>
</dbReference>
<dbReference type="GO" id="GO:0060088">
    <property type="term" value="P:auditory receptor cell stereocilium organization"/>
    <property type="evidence" value="ECO:0007669"/>
    <property type="project" value="Ensembl"/>
</dbReference>
<dbReference type="InterPro" id="IPR024134">
    <property type="entry name" value="SOD_Cu/Zn_/chaperone"/>
</dbReference>
<evidence type="ECO:0000313" key="4">
    <source>
        <dbReference type="Proteomes" id="UP000694390"/>
    </source>
</evidence>
<dbReference type="GO" id="GO:0051087">
    <property type="term" value="F:protein-folding chaperone binding"/>
    <property type="evidence" value="ECO:0007669"/>
    <property type="project" value="Ensembl"/>
</dbReference>
<protein>
    <recommendedName>
        <fullName evidence="1">Superoxide dismutase [Cu-Zn]</fullName>
        <ecNumber evidence="1">1.15.1.1</ecNumber>
    </recommendedName>
</protein>
<dbReference type="PROSITE" id="PS00087">
    <property type="entry name" value="SOD_CU_ZN_1"/>
    <property type="match status" value="1"/>
</dbReference>
<dbReference type="GO" id="GO:0043025">
    <property type="term" value="C:neuronal cell body"/>
    <property type="evidence" value="ECO:0007669"/>
    <property type="project" value="Ensembl"/>
</dbReference>
<dbReference type="GO" id="GO:0007605">
    <property type="term" value="P:sensory perception of sound"/>
    <property type="evidence" value="ECO:0007669"/>
    <property type="project" value="Ensembl"/>
</dbReference>
<dbReference type="GO" id="GO:0001895">
    <property type="term" value="P:retina homeostasis"/>
    <property type="evidence" value="ECO:0007669"/>
    <property type="project" value="Ensembl"/>
</dbReference>
<dbReference type="PANTHER" id="PTHR10003">
    <property type="entry name" value="SUPEROXIDE DISMUTASE CU-ZN -RELATED"/>
    <property type="match status" value="1"/>
</dbReference>
<dbReference type="GeneTree" id="ENSGT00940000155551"/>
<dbReference type="GO" id="GO:0046716">
    <property type="term" value="P:muscle cell cellular homeostasis"/>
    <property type="evidence" value="ECO:0007669"/>
    <property type="project" value="Ensembl"/>
</dbReference>
<dbReference type="GO" id="GO:0005777">
    <property type="term" value="C:peroxisome"/>
    <property type="evidence" value="ECO:0007669"/>
    <property type="project" value="Ensembl"/>
</dbReference>